<keyword evidence="3" id="KW-1185">Reference proteome</keyword>
<name>D6TGQ8_KTERA</name>
<dbReference type="InParanoid" id="D6TGQ8"/>
<organism evidence="2 3">
    <name type="scientific">Ktedonobacter racemifer DSM 44963</name>
    <dbReference type="NCBI Taxonomy" id="485913"/>
    <lineage>
        <taxon>Bacteria</taxon>
        <taxon>Bacillati</taxon>
        <taxon>Chloroflexota</taxon>
        <taxon>Ktedonobacteria</taxon>
        <taxon>Ktedonobacterales</taxon>
        <taxon>Ktedonobacteraceae</taxon>
        <taxon>Ktedonobacter</taxon>
    </lineage>
</organism>
<gene>
    <name evidence="2" type="ORF">Krac_10339</name>
</gene>
<comment type="caution">
    <text evidence="2">The sequence shown here is derived from an EMBL/GenBank/DDBJ whole genome shotgun (WGS) entry which is preliminary data.</text>
</comment>
<accession>D6TGQ8</accession>
<feature type="region of interest" description="Disordered" evidence="1">
    <location>
        <begin position="1"/>
        <end position="20"/>
    </location>
</feature>
<evidence type="ECO:0000313" key="2">
    <source>
        <dbReference type="EMBL" id="EFH88837.1"/>
    </source>
</evidence>
<dbReference type="EMBL" id="ADVG01000001">
    <property type="protein sequence ID" value="EFH88837.1"/>
    <property type="molecule type" value="Genomic_DNA"/>
</dbReference>
<sequence length="589" mass="67952">MTQTHQGCSTLPTARSPPHTSIFHAPSSSFTPIRNMLTCVMRRSIVSVLLVGVCFWKGVRITMTDLLLPCWYRAVEVPGPREQKALFGACQTLLATLQGTLTVNTYMAAGRYYAILFSLDETSPPEHEQKRIEAAFAPYTPFLRLDETFLDALVRARLSKEPEIAAETRHGRIHVSRKQRPITFTDPAQIELSEEERVQRQQSWIATIEALLAEGRPFVEIFKMTFAAEQIVVGSPLVQHADPLKAAMFRQMLEHAQLWLWTDSARKMCQDLARVDEDLCLRKGWTTPEAQLAHYNQLSQDLFRAEQRLWIEFDEPQPSPHGRVRAVFVYPRYPEQELNEVLDPHEDPIKWFQAHQILGQEASRWNIDVIGENASVALRLSYDTHYACWVLLEEQHMSEVFAWIRWLALVTGMLHKRYARTAATPEFPDHVMSYQAKEQVPRVRGKGKPKDKWVTQRKTYIKVAYDLSEKPSIVHMEDERPQKRQNWLTQAHPEDLIYEQRVIDTFTRSYPRRKDGTRREGGVTVKHSEPKWIPLLRPELRKHQVIKKAVASAYETSPVLPIQEAPDAHQPMQAPSVSENTEESRDPLC</sequence>
<protein>
    <submittedName>
        <fullName evidence="2">Uncharacterized protein</fullName>
    </submittedName>
</protein>
<proteinExistence type="predicted"/>
<feature type="compositionally biased region" description="Polar residues" evidence="1">
    <location>
        <begin position="1"/>
        <end position="13"/>
    </location>
</feature>
<evidence type="ECO:0000313" key="3">
    <source>
        <dbReference type="Proteomes" id="UP000004508"/>
    </source>
</evidence>
<feature type="region of interest" description="Disordered" evidence="1">
    <location>
        <begin position="560"/>
        <end position="589"/>
    </location>
</feature>
<dbReference type="STRING" id="485913.Krac_10339"/>
<evidence type="ECO:0000256" key="1">
    <source>
        <dbReference type="SAM" id="MobiDB-lite"/>
    </source>
</evidence>
<dbReference type="Proteomes" id="UP000004508">
    <property type="component" value="Unassembled WGS sequence"/>
</dbReference>
<dbReference type="AlphaFoldDB" id="D6TGQ8"/>
<reference evidence="2 3" key="1">
    <citation type="journal article" date="2011" name="Stand. Genomic Sci.">
        <title>Non-contiguous finished genome sequence and contextual data of the filamentous soil bacterium Ktedonobacter racemifer type strain (SOSP1-21).</title>
        <authorList>
            <person name="Chang Y.J."/>
            <person name="Land M."/>
            <person name="Hauser L."/>
            <person name="Chertkov O."/>
            <person name="Del Rio T.G."/>
            <person name="Nolan M."/>
            <person name="Copeland A."/>
            <person name="Tice H."/>
            <person name="Cheng J.F."/>
            <person name="Lucas S."/>
            <person name="Han C."/>
            <person name="Goodwin L."/>
            <person name="Pitluck S."/>
            <person name="Ivanova N."/>
            <person name="Ovchinikova G."/>
            <person name="Pati A."/>
            <person name="Chen A."/>
            <person name="Palaniappan K."/>
            <person name="Mavromatis K."/>
            <person name="Liolios K."/>
            <person name="Brettin T."/>
            <person name="Fiebig A."/>
            <person name="Rohde M."/>
            <person name="Abt B."/>
            <person name="Goker M."/>
            <person name="Detter J.C."/>
            <person name="Woyke T."/>
            <person name="Bristow J."/>
            <person name="Eisen J.A."/>
            <person name="Markowitz V."/>
            <person name="Hugenholtz P."/>
            <person name="Kyrpides N.C."/>
            <person name="Klenk H.P."/>
            <person name="Lapidus A."/>
        </authorList>
    </citation>
    <scope>NUCLEOTIDE SEQUENCE [LARGE SCALE GENOMIC DNA]</scope>
    <source>
        <strain evidence="3">DSM 44963</strain>
    </source>
</reference>